<organism evidence="4 5">
    <name type="scientific">Brevundimonas basaltis</name>
    <dbReference type="NCBI Taxonomy" id="472166"/>
    <lineage>
        <taxon>Bacteria</taxon>
        <taxon>Pseudomonadati</taxon>
        <taxon>Pseudomonadota</taxon>
        <taxon>Alphaproteobacteria</taxon>
        <taxon>Caulobacterales</taxon>
        <taxon>Caulobacteraceae</taxon>
        <taxon>Brevundimonas</taxon>
    </lineage>
</organism>
<reference evidence="4 5" key="1">
    <citation type="submission" date="2020-08" db="EMBL/GenBank/DDBJ databases">
        <title>Genomic Encyclopedia of Type Strains, Phase IV (KMG-IV): sequencing the most valuable type-strain genomes for metagenomic binning, comparative biology and taxonomic classification.</title>
        <authorList>
            <person name="Goeker M."/>
        </authorList>
    </citation>
    <scope>NUCLEOTIDE SEQUENCE [LARGE SCALE GENOMIC DNA]</scope>
    <source>
        <strain evidence="4 5">DSM 25335</strain>
    </source>
</reference>
<dbReference type="InterPro" id="IPR042047">
    <property type="entry name" value="SleB_dom1"/>
</dbReference>
<sequence length="380" mass="38699">MSKPSHPRAISPADRKAQIRPGVAAATFGAVVGLAIGCAWLGGAAAKATTVRAQAERIDSATAAGFTEEALAAAAGGLDESALAIARRHDPYTVAGSAQRDRQSALLTARLEQLRGQSSDSGLRQVSLTGPLAAQPFRLGGALDASRDLECLTQAAYYEARGEGRDGMRAVAQVVLNRARHRAFPNSVCGVVFQGAGRRTGCQFSFTCNGSMRGPVNRAAWNRARDVASAALSGAVEARVGNATHFHTTGVSPRWRHSLVRVSQVGDHLFYRFGGRSGSGAAFTYAARPSTDADVSAPQLVQASLDPSGAVRDAGAIAYNLLLAQEGRTPSAPAEAAAATPAPAAPAATTPTSPAPAAKVAQPVGASASVATPASATPSA</sequence>
<feature type="compositionally biased region" description="Low complexity" evidence="1">
    <location>
        <begin position="366"/>
        <end position="380"/>
    </location>
</feature>
<feature type="compositionally biased region" description="Low complexity" evidence="1">
    <location>
        <begin position="331"/>
        <end position="358"/>
    </location>
</feature>
<keyword evidence="2" id="KW-1133">Transmembrane helix</keyword>
<keyword evidence="2" id="KW-0812">Transmembrane</keyword>
<accession>A0A7W8I058</accession>
<gene>
    <name evidence="4" type="ORF">HNQ67_001818</name>
</gene>
<dbReference type="Pfam" id="PF07486">
    <property type="entry name" value="Hydrolase_2"/>
    <property type="match status" value="1"/>
</dbReference>
<evidence type="ECO:0000256" key="2">
    <source>
        <dbReference type="SAM" id="Phobius"/>
    </source>
</evidence>
<dbReference type="RefSeq" id="WP_183254561.1">
    <property type="nucleotide sequence ID" value="NZ_BAAAFF010000002.1"/>
</dbReference>
<dbReference type="GO" id="GO:0016787">
    <property type="term" value="F:hydrolase activity"/>
    <property type="evidence" value="ECO:0007669"/>
    <property type="project" value="UniProtKB-KW"/>
</dbReference>
<keyword evidence="5" id="KW-1185">Reference proteome</keyword>
<evidence type="ECO:0000313" key="5">
    <source>
        <dbReference type="Proteomes" id="UP000566663"/>
    </source>
</evidence>
<evidence type="ECO:0000256" key="1">
    <source>
        <dbReference type="SAM" id="MobiDB-lite"/>
    </source>
</evidence>
<evidence type="ECO:0000259" key="3">
    <source>
        <dbReference type="Pfam" id="PF07486"/>
    </source>
</evidence>
<evidence type="ECO:0000313" key="4">
    <source>
        <dbReference type="EMBL" id="MBB5292298.1"/>
    </source>
</evidence>
<keyword evidence="4" id="KW-0378">Hydrolase</keyword>
<dbReference type="EMBL" id="JACHFZ010000003">
    <property type="protein sequence ID" value="MBB5292298.1"/>
    <property type="molecule type" value="Genomic_DNA"/>
</dbReference>
<feature type="domain" description="Cell wall hydrolase SleB" evidence="3">
    <location>
        <begin position="162"/>
        <end position="271"/>
    </location>
</feature>
<feature type="transmembrane region" description="Helical" evidence="2">
    <location>
        <begin position="21"/>
        <end position="42"/>
    </location>
</feature>
<feature type="region of interest" description="Disordered" evidence="1">
    <location>
        <begin position="331"/>
        <end position="380"/>
    </location>
</feature>
<keyword evidence="2" id="KW-0472">Membrane</keyword>
<proteinExistence type="predicted"/>
<protein>
    <submittedName>
        <fullName evidence="4">Spore germination cell wall hydrolase CwlJ-like protein</fullName>
    </submittedName>
</protein>
<dbReference type="Gene3D" id="1.10.10.2520">
    <property type="entry name" value="Cell wall hydrolase SleB, domain 1"/>
    <property type="match status" value="1"/>
</dbReference>
<dbReference type="AlphaFoldDB" id="A0A7W8I058"/>
<comment type="caution">
    <text evidence="4">The sequence shown here is derived from an EMBL/GenBank/DDBJ whole genome shotgun (WGS) entry which is preliminary data.</text>
</comment>
<dbReference type="InterPro" id="IPR011105">
    <property type="entry name" value="Cell_wall_hydrolase_SleB"/>
</dbReference>
<name>A0A7W8I058_9CAUL</name>
<dbReference type="Proteomes" id="UP000566663">
    <property type="component" value="Unassembled WGS sequence"/>
</dbReference>